<accession>A0A166MZK4</accession>
<name>A0A166MZK4_9AGAM</name>
<dbReference type="EMBL" id="KV417526">
    <property type="protein sequence ID" value="KZP24492.1"/>
    <property type="molecule type" value="Genomic_DNA"/>
</dbReference>
<evidence type="ECO:0000313" key="2">
    <source>
        <dbReference type="Proteomes" id="UP000076532"/>
    </source>
</evidence>
<protein>
    <submittedName>
        <fullName evidence="1">Uncharacterized protein</fullName>
    </submittedName>
</protein>
<dbReference type="AlphaFoldDB" id="A0A166MZK4"/>
<reference evidence="1 2" key="1">
    <citation type="journal article" date="2016" name="Mol. Biol. Evol.">
        <title>Comparative Genomics of Early-Diverging Mushroom-Forming Fungi Provides Insights into the Origins of Lignocellulose Decay Capabilities.</title>
        <authorList>
            <person name="Nagy L.G."/>
            <person name="Riley R."/>
            <person name="Tritt A."/>
            <person name="Adam C."/>
            <person name="Daum C."/>
            <person name="Floudas D."/>
            <person name="Sun H."/>
            <person name="Yadav J.S."/>
            <person name="Pangilinan J."/>
            <person name="Larsson K.H."/>
            <person name="Matsuura K."/>
            <person name="Barry K."/>
            <person name="Labutti K."/>
            <person name="Kuo R."/>
            <person name="Ohm R.A."/>
            <person name="Bhattacharya S.S."/>
            <person name="Shirouzu T."/>
            <person name="Yoshinaga Y."/>
            <person name="Martin F.M."/>
            <person name="Grigoriev I.V."/>
            <person name="Hibbett D.S."/>
        </authorList>
    </citation>
    <scope>NUCLEOTIDE SEQUENCE [LARGE SCALE GENOMIC DNA]</scope>
    <source>
        <strain evidence="1 2">CBS 109695</strain>
    </source>
</reference>
<proteinExistence type="predicted"/>
<keyword evidence="2" id="KW-1185">Reference proteome</keyword>
<dbReference type="Proteomes" id="UP000076532">
    <property type="component" value="Unassembled WGS sequence"/>
</dbReference>
<gene>
    <name evidence="1" type="ORF">FIBSPDRAFT_424009</name>
</gene>
<sequence>MSDMDKTRCTVPFRPHVRGLLHVTSSVAMRYSSGPIVTVSLSKYVQFKKYKSSHPARHKIPAEIVAIPSYIFTLFQHLMRLSNRTITKYIARYRSGPPSAQFLGPNCYLIRVRRARAANKYIHGRSSACPVTRYSPLHMFSSGYPVTRYRTCGRNGTVSFVSPSNRTLQLGNIETPEVMRTILINQARIPMHQYEYMNELVQGGTER</sequence>
<organism evidence="1 2">
    <name type="scientific">Athelia psychrophila</name>
    <dbReference type="NCBI Taxonomy" id="1759441"/>
    <lineage>
        <taxon>Eukaryota</taxon>
        <taxon>Fungi</taxon>
        <taxon>Dikarya</taxon>
        <taxon>Basidiomycota</taxon>
        <taxon>Agaricomycotina</taxon>
        <taxon>Agaricomycetes</taxon>
        <taxon>Agaricomycetidae</taxon>
        <taxon>Atheliales</taxon>
        <taxon>Atheliaceae</taxon>
        <taxon>Athelia</taxon>
    </lineage>
</organism>
<evidence type="ECO:0000313" key="1">
    <source>
        <dbReference type="EMBL" id="KZP24492.1"/>
    </source>
</evidence>